<evidence type="ECO:0000313" key="2">
    <source>
        <dbReference type="Proteomes" id="UP000821865"/>
    </source>
</evidence>
<keyword evidence="2" id="KW-1185">Reference proteome</keyword>
<accession>A0ACB8DQ11</accession>
<name>A0ACB8DQ11_DERSI</name>
<gene>
    <name evidence="1" type="ORF">HPB49_013737</name>
</gene>
<protein>
    <submittedName>
        <fullName evidence="1">Uncharacterized protein</fullName>
    </submittedName>
</protein>
<proteinExistence type="predicted"/>
<dbReference type="Proteomes" id="UP000821865">
    <property type="component" value="Chromosome 10"/>
</dbReference>
<dbReference type="EMBL" id="CM023479">
    <property type="protein sequence ID" value="KAH7974289.1"/>
    <property type="molecule type" value="Genomic_DNA"/>
</dbReference>
<sequence>MLLIESSTAKTSSGFLQAAAWWTVSTAAARSAKTRVDLKSTLCEAAHRWAKMAGSMRRWRHSVHGFGRHVEMKTVEFMDKLECGQFCSWCGCVCLEMFRLNCQHVICELCKSKHVSYNSSYRSYDIECCGQNMDSPKLKLEAGHPGDKRVRCVNADSGCHFVGPLSALDEHLRESCALYPTTCSKCGDTVVHKDMRSHYPACSGRPGVFLRTSDARSLLDNLGAACEKLEQAVASAGPNDRDALRDTVSLVREQFARIHARLDTGAPWHIRNCSVPRLGK</sequence>
<reference evidence="1" key="1">
    <citation type="submission" date="2020-05" db="EMBL/GenBank/DDBJ databases">
        <title>Large-scale comparative analyses of tick genomes elucidate their genetic diversity and vector capacities.</title>
        <authorList>
            <person name="Jia N."/>
            <person name="Wang J."/>
            <person name="Shi W."/>
            <person name="Du L."/>
            <person name="Sun Y."/>
            <person name="Zhan W."/>
            <person name="Jiang J."/>
            <person name="Wang Q."/>
            <person name="Zhang B."/>
            <person name="Ji P."/>
            <person name="Sakyi L.B."/>
            <person name="Cui X."/>
            <person name="Yuan T."/>
            <person name="Jiang B."/>
            <person name="Yang W."/>
            <person name="Lam T.T.-Y."/>
            <person name="Chang Q."/>
            <person name="Ding S."/>
            <person name="Wang X."/>
            <person name="Zhu J."/>
            <person name="Ruan X."/>
            <person name="Zhao L."/>
            <person name="Wei J."/>
            <person name="Que T."/>
            <person name="Du C."/>
            <person name="Cheng J."/>
            <person name="Dai P."/>
            <person name="Han X."/>
            <person name="Huang E."/>
            <person name="Gao Y."/>
            <person name="Liu J."/>
            <person name="Shao H."/>
            <person name="Ye R."/>
            <person name="Li L."/>
            <person name="Wei W."/>
            <person name="Wang X."/>
            <person name="Wang C."/>
            <person name="Yang T."/>
            <person name="Huo Q."/>
            <person name="Li W."/>
            <person name="Guo W."/>
            <person name="Chen H."/>
            <person name="Zhou L."/>
            <person name="Ni X."/>
            <person name="Tian J."/>
            <person name="Zhou Y."/>
            <person name="Sheng Y."/>
            <person name="Liu T."/>
            <person name="Pan Y."/>
            <person name="Xia L."/>
            <person name="Li J."/>
            <person name="Zhao F."/>
            <person name="Cao W."/>
        </authorList>
    </citation>
    <scope>NUCLEOTIDE SEQUENCE</scope>
    <source>
        <strain evidence="1">Dsil-2018</strain>
    </source>
</reference>
<comment type="caution">
    <text evidence="1">The sequence shown here is derived from an EMBL/GenBank/DDBJ whole genome shotgun (WGS) entry which is preliminary data.</text>
</comment>
<evidence type="ECO:0000313" key="1">
    <source>
        <dbReference type="EMBL" id="KAH7974289.1"/>
    </source>
</evidence>
<organism evidence="1 2">
    <name type="scientific">Dermacentor silvarum</name>
    <name type="common">Tick</name>
    <dbReference type="NCBI Taxonomy" id="543639"/>
    <lineage>
        <taxon>Eukaryota</taxon>
        <taxon>Metazoa</taxon>
        <taxon>Ecdysozoa</taxon>
        <taxon>Arthropoda</taxon>
        <taxon>Chelicerata</taxon>
        <taxon>Arachnida</taxon>
        <taxon>Acari</taxon>
        <taxon>Parasitiformes</taxon>
        <taxon>Ixodida</taxon>
        <taxon>Ixodoidea</taxon>
        <taxon>Ixodidae</taxon>
        <taxon>Rhipicephalinae</taxon>
        <taxon>Dermacentor</taxon>
    </lineage>
</organism>